<feature type="transmembrane region" description="Helical" evidence="1">
    <location>
        <begin position="54"/>
        <end position="74"/>
    </location>
</feature>
<sequence>MRLFKSIPLKMKIKSYYPVLASWIITLLLCGTSMGIRFYGFPKWMDLSNLTELSMMFFASIMVGGPILSLLWGVCGIIEDKKKMDFIIALALSILWFLPFLIVFALGLS</sequence>
<feature type="transmembrane region" description="Helical" evidence="1">
    <location>
        <begin position="86"/>
        <end position="108"/>
    </location>
</feature>
<dbReference type="AlphaFoldDB" id="A0AAE6VZW6"/>
<reference evidence="2" key="1">
    <citation type="submission" date="2018-05" db="EMBL/GenBank/DDBJ databases">
        <title>Complete genome sequnece of Akkermansia muciniphila EB-AMDK-40.</title>
        <authorList>
            <person name="Nam Y.-D."/>
            <person name="Chung W.-H."/>
            <person name="Park Y.S."/>
            <person name="Kang J."/>
        </authorList>
    </citation>
    <scope>NUCLEOTIDE SEQUENCE</scope>
    <source>
        <strain evidence="2">EB-AMDK-40</strain>
    </source>
</reference>
<keyword evidence="1" id="KW-1133">Transmembrane helix</keyword>
<evidence type="ECO:0000313" key="3">
    <source>
        <dbReference type="Proteomes" id="UP000642553"/>
    </source>
</evidence>
<protein>
    <submittedName>
        <fullName evidence="2">Uncharacterized protein</fullName>
    </submittedName>
</protein>
<evidence type="ECO:0000256" key="1">
    <source>
        <dbReference type="SAM" id="Phobius"/>
    </source>
</evidence>
<dbReference type="EMBL" id="CP029701">
    <property type="protein sequence ID" value="QHV62156.1"/>
    <property type="molecule type" value="Genomic_DNA"/>
</dbReference>
<accession>A0AAE6VZW6</accession>
<organism evidence="2 3">
    <name type="scientific">Akkermansia massiliensis</name>
    <dbReference type="NCBI Taxonomy" id="2927224"/>
    <lineage>
        <taxon>Bacteria</taxon>
        <taxon>Pseudomonadati</taxon>
        <taxon>Verrucomicrobiota</taxon>
        <taxon>Verrucomicrobiia</taxon>
        <taxon>Verrucomicrobiales</taxon>
        <taxon>Akkermansiaceae</taxon>
        <taxon>Akkermansia</taxon>
    </lineage>
</organism>
<proteinExistence type="predicted"/>
<dbReference type="Proteomes" id="UP000642553">
    <property type="component" value="Chromosome"/>
</dbReference>
<evidence type="ECO:0000313" key="2">
    <source>
        <dbReference type="EMBL" id="QHV62156.1"/>
    </source>
</evidence>
<keyword evidence="1" id="KW-0812">Transmembrane</keyword>
<gene>
    <name evidence="2" type="ORF">DMI76_01640</name>
</gene>
<keyword evidence="1" id="KW-0472">Membrane</keyword>
<name>A0AAE6VZW6_9BACT</name>